<dbReference type="PANTHER" id="PTHR30295:SF0">
    <property type="entry name" value="BACTERIOFERRITIN"/>
    <property type="match status" value="1"/>
</dbReference>
<evidence type="ECO:0000313" key="12">
    <source>
        <dbReference type="EMBL" id="MCL1141315.1"/>
    </source>
</evidence>
<comment type="catalytic activity">
    <reaction evidence="7">
        <text>Fe(2+)(in) = Fe(2+)(out)</text>
        <dbReference type="Rhea" id="RHEA:28486"/>
        <dbReference type="ChEBI" id="CHEBI:29033"/>
    </reaction>
</comment>
<name>A0A9X1ZK73_9GAMM</name>
<dbReference type="EC" id="1.16.3.1" evidence="8"/>
<dbReference type="GO" id="GO:0004322">
    <property type="term" value="F:ferroxidase activity"/>
    <property type="evidence" value="ECO:0007669"/>
    <property type="project" value="UniProtKB-EC"/>
</dbReference>
<keyword evidence="13" id="KW-1185">Reference proteome</keyword>
<keyword evidence="3 8" id="KW-0409">Iron storage</keyword>
<dbReference type="GO" id="GO:0020037">
    <property type="term" value="F:heme binding"/>
    <property type="evidence" value="ECO:0007669"/>
    <property type="project" value="TreeGrafter"/>
</dbReference>
<dbReference type="CDD" id="cd00907">
    <property type="entry name" value="Bacterioferritin"/>
    <property type="match status" value="1"/>
</dbReference>
<dbReference type="PANTHER" id="PTHR30295">
    <property type="entry name" value="BACTERIOFERRITIN"/>
    <property type="match status" value="1"/>
</dbReference>
<accession>A0A9X1ZK73</accession>
<dbReference type="Proteomes" id="UP001139333">
    <property type="component" value="Unassembled WGS sequence"/>
</dbReference>
<feature type="binding site" description="axial binding residue" evidence="9">
    <location>
        <position position="52"/>
    </location>
    <ligand>
        <name>heme b</name>
        <dbReference type="ChEBI" id="CHEBI:60344"/>
        <note>ligand shared between dimeric partners</note>
    </ligand>
    <ligandPart>
        <name>Fe</name>
        <dbReference type="ChEBI" id="CHEBI:18248"/>
    </ligandPart>
</feature>
<keyword evidence="5 8" id="KW-0479">Metal-binding</keyword>
<dbReference type="SUPFAM" id="SSF47240">
    <property type="entry name" value="Ferritin-like"/>
    <property type="match status" value="1"/>
</dbReference>
<evidence type="ECO:0000256" key="7">
    <source>
        <dbReference type="ARBA" id="ARBA00036243"/>
    </source>
</evidence>
<sequence length="156" mass="18386">MKGHPKVISQLNRVLTFELTAINQYFLHARMFKHWGLEKLNEKEYKKSIQDMKHADKLIERVLFLEGLPNLQQLDKLRIGEDAEEMLSCDMQAVTEQIAVLRDVIKLCEAEQDYVSRDLLEDLLEDEEEHLDWIESQQELISQTGIQNYLQSQIKD</sequence>
<feature type="domain" description="Ferritin-like diiron" evidence="11">
    <location>
        <begin position="1"/>
        <end position="145"/>
    </location>
</feature>
<feature type="binding site" evidence="9">
    <location>
        <position position="127"/>
    </location>
    <ligand>
        <name>Fe cation</name>
        <dbReference type="ChEBI" id="CHEBI:24875"/>
        <label>1</label>
    </ligand>
</feature>
<evidence type="ECO:0000259" key="11">
    <source>
        <dbReference type="PROSITE" id="PS50905"/>
    </source>
</evidence>
<comment type="function">
    <text evidence="8">Iron-storage protein, whose ferroxidase center binds Fe(2+), oxidizes it using dioxygen to Fe(3+), and participates in the subsequent Fe(3+) oxide mineral core formation within the central cavity of the BFR protein shell.</text>
</comment>
<dbReference type="GO" id="GO:0005829">
    <property type="term" value="C:cytosol"/>
    <property type="evidence" value="ECO:0007669"/>
    <property type="project" value="TreeGrafter"/>
</dbReference>
<dbReference type="InterPro" id="IPR012347">
    <property type="entry name" value="Ferritin-like"/>
</dbReference>
<dbReference type="InterPro" id="IPR009078">
    <property type="entry name" value="Ferritin-like_SF"/>
</dbReference>
<evidence type="ECO:0000256" key="4">
    <source>
        <dbReference type="ARBA" id="ARBA00022617"/>
    </source>
</evidence>
<evidence type="ECO:0000256" key="9">
    <source>
        <dbReference type="PIRSR" id="PIRSR002560-1"/>
    </source>
</evidence>
<evidence type="ECO:0000256" key="1">
    <source>
        <dbReference type="ARBA" id="ARBA00001970"/>
    </source>
</evidence>
<dbReference type="Gene3D" id="1.20.1260.10">
    <property type="match status" value="1"/>
</dbReference>
<dbReference type="AlphaFoldDB" id="A0A9X1ZK73"/>
<proteinExistence type="inferred from homology"/>
<protein>
    <recommendedName>
        <fullName evidence="8 10">Bacterioferritin</fullName>
        <ecNumber evidence="8">1.16.3.1</ecNumber>
    </recommendedName>
</protein>
<feature type="binding site" evidence="9">
    <location>
        <position position="18"/>
    </location>
    <ligand>
        <name>Fe cation</name>
        <dbReference type="ChEBI" id="CHEBI:24875"/>
        <label>1</label>
    </ligand>
</feature>
<evidence type="ECO:0000256" key="5">
    <source>
        <dbReference type="ARBA" id="ARBA00022723"/>
    </source>
</evidence>
<dbReference type="EMBL" id="JAKIKP010000001">
    <property type="protein sequence ID" value="MCL1141315.1"/>
    <property type="molecule type" value="Genomic_DNA"/>
</dbReference>
<dbReference type="GO" id="GO:0006826">
    <property type="term" value="P:iron ion transport"/>
    <property type="evidence" value="ECO:0007669"/>
    <property type="project" value="InterPro"/>
</dbReference>
<keyword evidence="4 10" id="KW-0349">Heme</keyword>
<evidence type="ECO:0000256" key="10">
    <source>
        <dbReference type="RuleBase" id="RU000623"/>
    </source>
</evidence>
<comment type="cofactor">
    <cofactor evidence="1">
        <name>heme b</name>
        <dbReference type="ChEBI" id="CHEBI:60344"/>
    </cofactor>
</comment>
<dbReference type="NCBIfam" id="TIGR00754">
    <property type="entry name" value="bfr"/>
    <property type="match status" value="1"/>
</dbReference>
<comment type="caution">
    <text evidence="12">The sequence shown here is derived from an EMBL/GenBank/DDBJ whole genome shotgun (WGS) entry which is preliminary data.</text>
</comment>
<dbReference type="GO" id="GO:0006879">
    <property type="term" value="P:intracellular iron ion homeostasis"/>
    <property type="evidence" value="ECO:0007669"/>
    <property type="project" value="UniProtKB-KW"/>
</dbReference>
<feature type="binding site" evidence="9">
    <location>
        <position position="127"/>
    </location>
    <ligand>
        <name>Fe cation</name>
        <dbReference type="ChEBI" id="CHEBI:24875"/>
        <label>2</label>
    </ligand>
</feature>
<dbReference type="PROSITE" id="PS50905">
    <property type="entry name" value="FERRITIN_LIKE"/>
    <property type="match status" value="1"/>
</dbReference>
<feature type="binding site" evidence="9">
    <location>
        <position position="54"/>
    </location>
    <ligand>
        <name>Fe cation</name>
        <dbReference type="ChEBI" id="CHEBI:24875"/>
        <label>1</label>
    </ligand>
</feature>
<dbReference type="InterPro" id="IPR002024">
    <property type="entry name" value="Bacterioferritin"/>
</dbReference>
<dbReference type="InterPro" id="IPR009040">
    <property type="entry name" value="Ferritin-like_diiron"/>
</dbReference>
<reference evidence="12" key="1">
    <citation type="submission" date="2022-01" db="EMBL/GenBank/DDBJ databases">
        <title>Whole genome-based taxonomy of the Shewanellaceae.</title>
        <authorList>
            <person name="Martin-Rodriguez A.J."/>
        </authorList>
    </citation>
    <scope>NUCLEOTIDE SEQUENCE</scope>
    <source>
        <strain evidence="12">DSM 16422</strain>
    </source>
</reference>
<comment type="similarity">
    <text evidence="2 8 10">Belongs to the bacterioferritin family.</text>
</comment>
<dbReference type="FunFam" id="1.20.1260.10:FF:000005">
    <property type="entry name" value="Bacterioferritin"/>
    <property type="match status" value="1"/>
</dbReference>
<gene>
    <name evidence="12" type="primary">bfr</name>
    <name evidence="12" type="ORF">L2672_01185</name>
</gene>
<evidence type="ECO:0000256" key="6">
    <source>
        <dbReference type="ARBA" id="ARBA00023004"/>
    </source>
</evidence>
<dbReference type="PROSITE" id="PS00549">
    <property type="entry name" value="BACTERIOFERRITIN"/>
    <property type="match status" value="1"/>
</dbReference>
<comment type="catalytic activity">
    <reaction evidence="8">
        <text>4 Fe(2+) + O2 + 4 H(+) = 4 Fe(3+) + 2 H2O</text>
        <dbReference type="Rhea" id="RHEA:11148"/>
        <dbReference type="ChEBI" id="CHEBI:15377"/>
        <dbReference type="ChEBI" id="CHEBI:15378"/>
        <dbReference type="ChEBI" id="CHEBI:15379"/>
        <dbReference type="ChEBI" id="CHEBI:29033"/>
        <dbReference type="ChEBI" id="CHEBI:29034"/>
        <dbReference type="EC" id="1.16.3.1"/>
    </reaction>
</comment>
<dbReference type="GO" id="GO:0008199">
    <property type="term" value="F:ferric iron binding"/>
    <property type="evidence" value="ECO:0007669"/>
    <property type="project" value="InterPro"/>
</dbReference>
<dbReference type="PIRSF" id="PIRSF002560">
    <property type="entry name" value="Bacterioferritin"/>
    <property type="match status" value="1"/>
</dbReference>
<evidence type="ECO:0000256" key="3">
    <source>
        <dbReference type="ARBA" id="ARBA00022434"/>
    </source>
</evidence>
<evidence type="ECO:0000256" key="2">
    <source>
        <dbReference type="ARBA" id="ARBA00008093"/>
    </source>
</evidence>
<feature type="binding site" evidence="9">
    <location>
        <position position="130"/>
    </location>
    <ligand>
        <name>Fe cation</name>
        <dbReference type="ChEBI" id="CHEBI:24875"/>
        <label>2</label>
    </ligand>
</feature>
<evidence type="ECO:0000256" key="8">
    <source>
        <dbReference type="PIRNR" id="PIRNR002560"/>
    </source>
</evidence>
<dbReference type="PRINTS" id="PR00601">
    <property type="entry name" value="BACFERRITIN"/>
</dbReference>
<dbReference type="RefSeq" id="WP_248994002.1">
    <property type="nucleotide sequence ID" value="NZ_JAKIKP010000001.1"/>
</dbReference>
<evidence type="ECO:0000313" key="13">
    <source>
        <dbReference type="Proteomes" id="UP001139333"/>
    </source>
</evidence>
<dbReference type="Pfam" id="PF00210">
    <property type="entry name" value="Ferritin"/>
    <property type="match status" value="1"/>
</dbReference>
<keyword evidence="6 8" id="KW-0408">Iron</keyword>
<organism evidence="12 13">
    <name type="scientific">Shewanella gaetbuli</name>
    <dbReference type="NCBI Taxonomy" id="220752"/>
    <lineage>
        <taxon>Bacteria</taxon>
        <taxon>Pseudomonadati</taxon>
        <taxon>Pseudomonadota</taxon>
        <taxon>Gammaproteobacteria</taxon>
        <taxon>Alteromonadales</taxon>
        <taxon>Shewanellaceae</taxon>
        <taxon>Shewanella</taxon>
    </lineage>
</organism>
<dbReference type="InterPro" id="IPR008331">
    <property type="entry name" value="Ferritin_DPS_dom"/>
</dbReference>
<dbReference type="GO" id="GO:0140315">
    <property type="term" value="F:iron ion sequestering activity"/>
    <property type="evidence" value="ECO:0007669"/>
    <property type="project" value="UniProtKB-ARBA"/>
</dbReference>